<reference evidence="1 2" key="1">
    <citation type="submission" date="2021-06" db="EMBL/GenBank/DDBJ databases">
        <title>Caerostris darwini draft genome.</title>
        <authorList>
            <person name="Kono N."/>
            <person name="Arakawa K."/>
        </authorList>
    </citation>
    <scope>NUCLEOTIDE SEQUENCE [LARGE SCALE GENOMIC DNA]</scope>
</reference>
<comment type="caution">
    <text evidence="1">The sequence shown here is derived from an EMBL/GenBank/DDBJ whole genome shotgun (WGS) entry which is preliminary data.</text>
</comment>
<keyword evidence="2" id="KW-1185">Reference proteome</keyword>
<sequence length="104" mass="11777">MISILFLQHNNTQPRSFLISGYEKSILLAEERKRHEVNVIVMPSKWTKYLQGEMGRYTFAEEGSTERGTRGSVCLGRKILSRGLAAQTCRRLAGIFFPSAVLDL</sequence>
<protein>
    <submittedName>
        <fullName evidence="1">Uncharacterized protein</fullName>
    </submittedName>
</protein>
<name>A0AAV4QPQ8_9ARAC</name>
<evidence type="ECO:0000313" key="2">
    <source>
        <dbReference type="Proteomes" id="UP001054837"/>
    </source>
</evidence>
<accession>A0AAV4QPQ8</accession>
<dbReference type="Proteomes" id="UP001054837">
    <property type="component" value="Unassembled WGS sequence"/>
</dbReference>
<gene>
    <name evidence="1" type="ORF">CDAR_535861</name>
</gene>
<dbReference type="EMBL" id="BPLQ01004902">
    <property type="protein sequence ID" value="GIY11400.1"/>
    <property type="molecule type" value="Genomic_DNA"/>
</dbReference>
<dbReference type="AlphaFoldDB" id="A0AAV4QPQ8"/>
<evidence type="ECO:0000313" key="1">
    <source>
        <dbReference type="EMBL" id="GIY11400.1"/>
    </source>
</evidence>
<organism evidence="1 2">
    <name type="scientific">Caerostris darwini</name>
    <dbReference type="NCBI Taxonomy" id="1538125"/>
    <lineage>
        <taxon>Eukaryota</taxon>
        <taxon>Metazoa</taxon>
        <taxon>Ecdysozoa</taxon>
        <taxon>Arthropoda</taxon>
        <taxon>Chelicerata</taxon>
        <taxon>Arachnida</taxon>
        <taxon>Araneae</taxon>
        <taxon>Araneomorphae</taxon>
        <taxon>Entelegynae</taxon>
        <taxon>Araneoidea</taxon>
        <taxon>Araneidae</taxon>
        <taxon>Caerostris</taxon>
    </lineage>
</organism>
<proteinExistence type="predicted"/>